<dbReference type="Proteomes" id="UP000294588">
    <property type="component" value="Unassembled WGS sequence"/>
</dbReference>
<comment type="caution">
    <text evidence="1">The sequence shown here is derived from an EMBL/GenBank/DDBJ whole genome shotgun (WGS) entry which is preliminary data.</text>
</comment>
<name>A0AC61QKJ8_9BACT</name>
<accession>A0AC61QKJ8</accession>
<reference evidence="1" key="1">
    <citation type="submission" date="2019-03" db="EMBL/GenBank/DDBJ databases">
        <title>Candidatus Syntrophosphaera thermopropionivorans: a novel player in syntrophic propionate oxidation during anaerobic digestion.</title>
        <authorList>
            <person name="Dyksma S."/>
        </authorList>
    </citation>
    <scope>NUCLEOTIDE SEQUENCE</scope>
    <source>
        <strain evidence="1">W5</strain>
    </source>
</reference>
<evidence type="ECO:0000313" key="2">
    <source>
        <dbReference type="Proteomes" id="UP000294588"/>
    </source>
</evidence>
<sequence>MEKMMLLGDEAVAQGALDAGISGFYGYPGTPSTEIIEYAQQSKQAEEMKVHRNWSSNEKTALEAALGMSFSGKRAMVTMKHVGLNVAADPFMNSACTGAHGGLIVAVADDPSMHSSQNEQDSRFYGKFAMIPVLEPSNQQECYDMAFFGFELSEKYHIPVLLRLTTRLAHSRSGVIRRNSIPQKELKLPEDLYQFLLLPAIARRRYKHLIDLQSDFLKEAEESPFNELTLDATDYSVGIITTGLAYNYLRENFIDQPIPYPVLKISHYPLPEKAIHQLYDKCDSLLVLEEGMPFAEDILKGLSWTGTKPIHGRLDGTLERDGELNPNKVARALGLPDTEGKPVPSVVRPRPPALCVGCPHSDSFLALNEALKDYGKGHVFSDIGCYTLGFMPPYNAINSCVDMGASITMAKGAADAGLYPSIGVIGDSTFFHSGLTGLMDCVYENANVVIVILDNSTTAMTGGQEYTGYGKIEDVCKGIGVNPDHIRVFKPLKPNWDEMVKVYKEEIAYNGVSVVIPRRECIQTLRKKNKMETPE</sequence>
<dbReference type="EMBL" id="SMOG01000002">
    <property type="protein sequence ID" value="TDF74170.1"/>
    <property type="molecule type" value="Genomic_DNA"/>
</dbReference>
<protein>
    <submittedName>
        <fullName evidence="1">Indolepyruvate ferredoxin oxidoreductase</fullName>
    </submittedName>
</protein>
<gene>
    <name evidence="1" type="ORF">E0946_01725</name>
</gene>
<evidence type="ECO:0000313" key="1">
    <source>
        <dbReference type="EMBL" id="TDF74170.1"/>
    </source>
</evidence>
<keyword evidence="2" id="KW-1185">Reference proteome</keyword>
<organism evidence="1 2">
    <name type="scientific">Candidatus Syntrophosphaera thermopropionivorans</name>
    <dbReference type="NCBI Taxonomy" id="2593015"/>
    <lineage>
        <taxon>Bacteria</taxon>
        <taxon>Pseudomonadati</taxon>
        <taxon>Candidatus Cloacimonadota</taxon>
        <taxon>Candidatus Cloacimonadia</taxon>
        <taxon>Candidatus Cloacimonadales</taxon>
        <taxon>Candidatus Cloacimonadaceae</taxon>
        <taxon>Candidatus Syntrophosphaera</taxon>
    </lineage>
</organism>
<proteinExistence type="predicted"/>